<name>A0A0U1KRY9_9FIRM</name>
<sequence length="42" mass="4689">MRGDNIHIKEVPASVSVITADDLAKANVKPLTRHYTMYQACM</sequence>
<gene>
    <name evidence="1" type="ORF">SpAn4DRAFT_4708</name>
</gene>
<keyword evidence="2" id="KW-1185">Reference proteome</keyword>
<accession>A0A0U1KRY9</accession>
<dbReference type="AlphaFoldDB" id="A0A0U1KRY9"/>
<organism evidence="1 2">
    <name type="scientific">Sporomusa ovata</name>
    <dbReference type="NCBI Taxonomy" id="2378"/>
    <lineage>
        <taxon>Bacteria</taxon>
        <taxon>Bacillati</taxon>
        <taxon>Bacillota</taxon>
        <taxon>Negativicutes</taxon>
        <taxon>Selenomonadales</taxon>
        <taxon>Sporomusaceae</taxon>
        <taxon>Sporomusa</taxon>
    </lineage>
</organism>
<proteinExistence type="predicted"/>
<evidence type="ECO:0000313" key="2">
    <source>
        <dbReference type="Proteomes" id="UP000049855"/>
    </source>
</evidence>
<protein>
    <submittedName>
        <fullName evidence="1">Uncharacterized protein</fullName>
    </submittedName>
</protein>
<dbReference type="EMBL" id="CTRP01000002">
    <property type="protein sequence ID" value="CQR70196.1"/>
    <property type="molecule type" value="Genomic_DNA"/>
</dbReference>
<reference evidence="2" key="1">
    <citation type="submission" date="2015-03" db="EMBL/GenBank/DDBJ databases">
        <authorList>
            <person name="Nijsse Bart"/>
        </authorList>
    </citation>
    <scope>NUCLEOTIDE SEQUENCE [LARGE SCALE GENOMIC DNA]</scope>
</reference>
<evidence type="ECO:0000313" key="1">
    <source>
        <dbReference type="EMBL" id="CQR70196.1"/>
    </source>
</evidence>
<dbReference type="Proteomes" id="UP000049855">
    <property type="component" value="Unassembled WGS sequence"/>
</dbReference>